<feature type="region of interest" description="Disordered" evidence="1">
    <location>
        <begin position="335"/>
        <end position="401"/>
    </location>
</feature>
<evidence type="ECO:0000256" key="1">
    <source>
        <dbReference type="SAM" id="MobiDB-lite"/>
    </source>
</evidence>
<keyword evidence="3" id="KW-1185">Reference proteome</keyword>
<protein>
    <submittedName>
        <fullName evidence="2">Uncharacterized protein</fullName>
    </submittedName>
</protein>
<reference evidence="2" key="1">
    <citation type="submission" date="2023-03" db="EMBL/GenBank/DDBJ databases">
        <title>Massive genome expansion in bonnet fungi (Mycena s.s.) driven by repeated elements and novel gene families across ecological guilds.</title>
        <authorList>
            <consortium name="Lawrence Berkeley National Laboratory"/>
            <person name="Harder C.B."/>
            <person name="Miyauchi S."/>
            <person name="Viragh M."/>
            <person name="Kuo A."/>
            <person name="Thoen E."/>
            <person name="Andreopoulos B."/>
            <person name="Lu D."/>
            <person name="Skrede I."/>
            <person name="Drula E."/>
            <person name="Henrissat B."/>
            <person name="Morin E."/>
            <person name="Kohler A."/>
            <person name="Barry K."/>
            <person name="LaButti K."/>
            <person name="Morin E."/>
            <person name="Salamov A."/>
            <person name="Lipzen A."/>
            <person name="Mereny Z."/>
            <person name="Hegedus B."/>
            <person name="Baldrian P."/>
            <person name="Stursova M."/>
            <person name="Weitz H."/>
            <person name="Taylor A."/>
            <person name="Grigoriev I.V."/>
            <person name="Nagy L.G."/>
            <person name="Martin F."/>
            <person name="Kauserud H."/>
        </authorList>
    </citation>
    <scope>NUCLEOTIDE SEQUENCE</scope>
    <source>
        <strain evidence="2">CBHHK200</strain>
    </source>
</reference>
<evidence type="ECO:0000313" key="3">
    <source>
        <dbReference type="Proteomes" id="UP001218188"/>
    </source>
</evidence>
<dbReference type="EMBL" id="JARJCM010000238">
    <property type="protein sequence ID" value="KAJ7021235.1"/>
    <property type="molecule type" value="Genomic_DNA"/>
</dbReference>
<name>A0AAD6S7J1_9AGAR</name>
<feature type="compositionally biased region" description="Basic and acidic residues" evidence="1">
    <location>
        <begin position="352"/>
        <end position="389"/>
    </location>
</feature>
<comment type="caution">
    <text evidence="2">The sequence shown here is derived from an EMBL/GenBank/DDBJ whole genome shotgun (WGS) entry which is preliminary data.</text>
</comment>
<evidence type="ECO:0000313" key="2">
    <source>
        <dbReference type="EMBL" id="KAJ7021235.1"/>
    </source>
</evidence>
<accession>A0AAD6S7J1</accession>
<sequence length="508" mass="57620">MPPKSTCGLDLPLLKTFDFKAWRTPPADHDIPDDMTLRERNLYNHEVEVANSASKQLTRLYEDAINDDDTPATTIDIGKRLRASYKYTEEEMELMITSPERCTSTLAPIPAPVLDIIIAERTKRAAAKKEDGKSELAGSLVMAKAKKIDVLSRPPVSIPDVFLVALKHKLHPPLFWFTDTRLRFATERCTELPMKKNMSLPNATEKSILDVTRLMKEWGSDENPGDISPLTWMQAMKNFVKALEVLCPAVTLANPTASSYAEEMELHGRFFVALPDFELLFDVWYPEERELRNMILDNDIGFCKDLWTSRVGNLITAYKVNQKIANGTLGSHTTKLSDLSTISSSSASRPPAPDRRDRQNDRNDRHERNDRYDRYERNDRNDRGDRDNGRNSFRGPARDSFRRNDDGVRALVCLICGQGHVVRDHPKNQTEFRDRKEYFSTYEQNTLKCARGERKTICLGFNLHGRCGGVGHPAGVDPLHVCSLCGGDHSALPANDRCRRVCNGDYVY</sequence>
<gene>
    <name evidence="2" type="ORF">C8F04DRAFT_1195716</name>
</gene>
<dbReference type="Proteomes" id="UP001218188">
    <property type="component" value="Unassembled WGS sequence"/>
</dbReference>
<dbReference type="AlphaFoldDB" id="A0AAD6S7J1"/>
<proteinExistence type="predicted"/>
<feature type="compositionally biased region" description="Low complexity" evidence="1">
    <location>
        <begin position="337"/>
        <end position="348"/>
    </location>
</feature>
<organism evidence="2 3">
    <name type="scientific">Mycena alexandri</name>
    <dbReference type="NCBI Taxonomy" id="1745969"/>
    <lineage>
        <taxon>Eukaryota</taxon>
        <taxon>Fungi</taxon>
        <taxon>Dikarya</taxon>
        <taxon>Basidiomycota</taxon>
        <taxon>Agaricomycotina</taxon>
        <taxon>Agaricomycetes</taxon>
        <taxon>Agaricomycetidae</taxon>
        <taxon>Agaricales</taxon>
        <taxon>Marasmiineae</taxon>
        <taxon>Mycenaceae</taxon>
        <taxon>Mycena</taxon>
    </lineage>
</organism>